<dbReference type="EMBL" id="QURH01000904">
    <property type="protein sequence ID" value="RFU37899.1"/>
    <property type="molecule type" value="Genomic_DNA"/>
</dbReference>
<dbReference type="InterPro" id="IPR051014">
    <property type="entry name" value="Cation_Transport_ATPase_IB"/>
</dbReference>
<evidence type="ECO:0000256" key="7">
    <source>
        <dbReference type="SAM" id="Coils"/>
    </source>
</evidence>
<dbReference type="Gene3D" id="3.40.1110.10">
    <property type="entry name" value="Calcium-transporting ATPase, cytoplasmic domain N"/>
    <property type="match status" value="1"/>
</dbReference>
<dbReference type="AlphaFoldDB" id="A0A372JDA3"/>
<dbReference type="InterPro" id="IPR027256">
    <property type="entry name" value="P-typ_ATPase_IB"/>
</dbReference>
<evidence type="ECO:0000256" key="1">
    <source>
        <dbReference type="ARBA" id="ARBA00004127"/>
    </source>
</evidence>
<dbReference type="InterPro" id="IPR012312">
    <property type="entry name" value="Hemerythrin-like"/>
</dbReference>
<feature type="non-terminal residue" evidence="9">
    <location>
        <position position="1"/>
    </location>
</feature>
<dbReference type="NCBIfam" id="TIGR01525">
    <property type="entry name" value="ATPase-IB_hvy"/>
    <property type="match status" value="1"/>
</dbReference>
<dbReference type="InterPro" id="IPR023298">
    <property type="entry name" value="ATPase_P-typ_TM_dom_sf"/>
</dbReference>
<dbReference type="Gene3D" id="3.40.50.1000">
    <property type="entry name" value="HAD superfamily/HAD-like"/>
    <property type="match status" value="1"/>
</dbReference>
<keyword evidence="7" id="KW-0175">Coiled coil</keyword>
<comment type="caution">
    <text evidence="9">The sequence shown here is derived from an EMBL/GenBank/DDBJ whole genome shotgun (WGS) entry which is preliminary data.</text>
</comment>
<keyword evidence="5 6" id="KW-0472">Membrane</keyword>
<dbReference type="PRINTS" id="PR00120">
    <property type="entry name" value="HATPASE"/>
</dbReference>
<evidence type="ECO:0000313" key="10">
    <source>
        <dbReference type="Proteomes" id="UP000261811"/>
    </source>
</evidence>
<feature type="domain" description="Hemerythrin-like" evidence="8">
    <location>
        <begin position="447"/>
        <end position="580"/>
    </location>
</feature>
<evidence type="ECO:0000256" key="2">
    <source>
        <dbReference type="ARBA" id="ARBA00006024"/>
    </source>
</evidence>
<dbReference type="Gene3D" id="1.20.120.520">
    <property type="entry name" value="nmb1532 protein domain like"/>
    <property type="match status" value="1"/>
</dbReference>
<dbReference type="Pfam" id="PF01814">
    <property type="entry name" value="Hemerythrin"/>
    <property type="match status" value="1"/>
</dbReference>
<feature type="transmembrane region" description="Helical" evidence="6">
    <location>
        <begin position="77"/>
        <end position="98"/>
    </location>
</feature>
<evidence type="ECO:0000256" key="5">
    <source>
        <dbReference type="ARBA" id="ARBA00023136"/>
    </source>
</evidence>
<comment type="subcellular location">
    <subcellularLocation>
        <location evidence="6">Cell membrane</location>
    </subcellularLocation>
    <subcellularLocation>
        <location evidence="1">Endomembrane system</location>
        <topology evidence="1">Multi-pass membrane protein</topology>
    </subcellularLocation>
</comment>
<dbReference type="CDD" id="cd12108">
    <property type="entry name" value="Hr-like"/>
    <property type="match status" value="1"/>
</dbReference>
<evidence type="ECO:0000256" key="6">
    <source>
        <dbReference type="RuleBase" id="RU362081"/>
    </source>
</evidence>
<comment type="caution">
    <text evidence="6">Lacks conserved residue(s) required for the propagation of feature annotation.</text>
</comment>
<dbReference type="RefSeq" id="WP_147341463.1">
    <property type="nucleotide sequence ID" value="NZ_QURH01000904.1"/>
</dbReference>
<dbReference type="GO" id="GO:0012505">
    <property type="term" value="C:endomembrane system"/>
    <property type="evidence" value="ECO:0007669"/>
    <property type="project" value="UniProtKB-SubCell"/>
</dbReference>
<proteinExistence type="inferred from homology"/>
<evidence type="ECO:0000256" key="4">
    <source>
        <dbReference type="ARBA" id="ARBA00022989"/>
    </source>
</evidence>
<dbReference type="SUPFAM" id="SSF81665">
    <property type="entry name" value="Calcium ATPase, transmembrane domain M"/>
    <property type="match status" value="1"/>
</dbReference>
<keyword evidence="10" id="KW-1185">Reference proteome</keyword>
<dbReference type="GO" id="GO:0046872">
    <property type="term" value="F:metal ion binding"/>
    <property type="evidence" value="ECO:0007669"/>
    <property type="project" value="UniProtKB-KW"/>
</dbReference>
<dbReference type="InterPro" id="IPR001757">
    <property type="entry name" value="P_typ_ATPase"/>
</dbReference>
<dbReference type="GO" id="GO:0005886">
    <property type="term" value="C:plasma membrane"/>
    <property type="evidence" value="ECO:0007669"/>
    <property type="project" value="UniProtKB-SubCell"/>
</dbReference>
<dbReference type="Pfam" id="PF00702">
    <property type="entry name" value="Hydrolase"/>
    <property type="match status" value="1"/>
</dbReference>
<feature type="coiled-coil region" evidence="7">
    <location>
        <begin position="480"/>
        <end position="542"/>
    </location>
</feature>
<dbReference type="PRINTS" id="PR00119">
    <property type="entry name" value="CATATPASE"/>
</dbReference>
<keyword evidence="3 6" id="KW-0812">Transmembrane</keyword>
<dbReference type="InterPro" id="IPR023299">
    <property type="entry name" value="ATPase_P-typ_cyto_dom_N"/>
</dbReference>
<comment type="similarity">
    <text evidence="2 6">Belongs to the cation transport ATPase (P-type) (TC 3.A.3) family. Type IB subfamily.</text>
</comment>
<evidence type="ECO:0000259" key="8">
    <source>
        <dbReference type="Pfam" id="PF01814"/>
    </source>
</evidence>
<dbReference type="PROSITE" id="PS00154">
    <property type="entry name" value="ATPASE_E1_E2"/>
    <property type="match status" value="1"/>
</dbReference>
<keyword evidence="6" id="KW-0547">Nucleotide-binding</keyword>
<dbReference type="GO" id="GO:0015086">
    <property type="term" value="F:cadmium ion transmembrane transporter activity"/>
    <property type="evidence" value="ECO:0007669"/>
    <property type="project" value="TreeGrafter"/>
</dbReference>
<keyword evidence="6" id="KW-1003">Cell membrane</keyword>
<dbReference type="InterPro" id="IPR036412">
    <property type="entry name" value="HAD-like_sf"/>
</dbReference>
<accession>A0A372JDA3</accession>
<keyword evidence="6" id="KW-0479">Metal-binding</keyword>
<sequence>GEEARGGTVNAGGPFPLRATTDAAGSAYAGVVRLARDAAAESAPFVRLADRYAGLFLPVTLVLAGVAWAAARDPVRAVAVLVVATPCPLLLAAPIAYVSGLSRCARRGVVVKGGGALERLARARVLLFDKTGTVTTGRPELSDVVTRDGADPGEILTAAASLDQVSPHVLATAIVRGAGDRGLPLSLPAEVAEEAGQGVRGLVGGRRVAVGKAAWAGAGPEDEVWLDRVRSRAAARGSITVFVGLDGRLAGTLLLRDRIRPDAARTFQMLRRTGIERAVMVTGDRAAVAHPIAELVGADEVRAEQTPEGKVEVVRAESARAATVMAGDGVNDAPALASAGVGVALGARGATASSEAADVVITVDRLERLAESLAIARRTQRIARQSVLGGMGLSLAAMVVAAFGLLTPSLGAVVQEVIDLAAILGALRALGPGRDRWPRLHGDDADLVRSLDQEHRGLWPRIEALPALADALTGPDDAGRAAANAELDAFLRDLAEHEERDEKLLYPAVASALGGSDPTGAMSRAHAEIAELSRRIGLLRDEFVEDPGRPGASDELRRTIGDLAAVLRLHFTQEEEHYFVLADTPAHPESPTH</sequence>
<keyword evidence="6" id="KW-0067">ATP-binding</keyword>
<dbReference type="NCBIfam" id="TIGR01494">
    <property type="entry name" value="ATPase_P-type"/>
    <property type="match status" value="1"/>
</dbReference>
<dbReference type="OrthoDB" id="7059309at2"/>
<dbReference type="PANTHER" id="PTHR48085:SF5">
    <property type="entry name" value="CADMIUM_ZINC-TRANSPORTING ATPASE HMA4-RELATED"/>
    <property type="match status" value="1"/>
</dbReference>
<dbReference type="InterPro" id="IPR023214">
    <property type="entry name" value="HAD_sf"/>
</dbReference>
<organism evidence="9 10">
    <name type="scientific">Actinomadura logoneensis</name>
    <dbReference type="NCBI Taxonomy" id="2293572"/>
    <lineage>
        <taxon>Bacteria</taxon>
        <taxon>Bacillati</taxon>
        <taxon>Actinomycetota</taxon>
        <taxon>Actinomycetes</taxon>
        <taxon>Streptosporangiales</taxon>
        <taxon>Thermomonosporaceae</taxon>
        <taxon>Actinomadura</taxon>
    </lineage>
</organism>
<dbReference type="InterPro" id="IPR018303">
    <property type="entry name" value="ATPase_P-typ_P_site"/>
</dbReference>
<gene>
    <name evidence="9" type="ORF">DZF91_30505</name>
</gene>
<dbReference type="GO" id="GO:0019829">
    <property type="term" value="F:ATPase-coupled monoatomic cation transmembrane transporter activity"/>
    <property type="evidence" value="ECO:0007669"/>
    <property type="project" value="InterPro"/>
</dbReference>
<feature type="transmembrane region" description="Helical" evidence="6">
    <location>
        <begin position="52"/>
        <end position="71"/>
    </location>
</feature>
<evidence type="ECO:0000313" key="9">
    <source>
        <dbReference type="EMBL" id="RFU37899.1"/>
    </source>
</evidence>
<dbReference type="GO" id="GO:0005524">
    <property type="term" value="F:ATP binding"/>
    <property type="evidence" value="ECO:0007669"/>
    <property type="project" value="UniProtKB-UniRule"/>
</dbReference>
<dbReference type="SUPFAM" id="SSF56784">
    <property type="entry name" value="HAD-like"/>
    <property type="match status" value="1"/>
</dbReference>
<reference evidence="9 10" key="1">
    <citation type="submission" date="2018-08" db="EMBL/GenBank/DDBJ databases">
        <title>Actinomadura jelena sp. nov., a novel Actinomycete isolated from soil in Chad.</title>
        <authorList>
            <person name="Shi L."/>
        </authorList>
    </citation>
    <scope>NUCLEOTIDE SEQUENCE [LARGE SCALE GENOMIC DNA]</scope>
    <source>
        <strain evidence="9 10">NEAU-G17</strain>
    </source>
</reference>
<dbReference type="PANTHER" id="PTHR48085">
    <property type="entry name" value="CADMIUM/ZINC-TRANSPORTING ATPASE HMA2-RELATED"/>
    <property type="match status" value="1"/>
</dbReference>
<name>A0A372JDA3_9ACTN</name>
<dbReference type="GO" id="GO:0016887">
    <property type="term" value="F:ATP hydrolysis activity"/>
    <property type="evidence" value="ECO:0007669"/>
    <property type="project" value="InterPro"/>
</dbReference>
<dbReference type="Proteomes" id="UP000261811">
    <property type="component" value="Unassembled WGS sequence"/>
</dbReference>
<protein>
    <submittedName>
        <fullName evidence="9">Heavy metal translocating P-type ATPase</fullName>
    </submittedName>
</protein>
<evidence type="ECO:0000256" key="3">
    <source>
        <dbReference type="ARBA" id="ARBA00022692"/>
    </source>
</evidence>
<keyword evidence="4 6" id="KW-1133">Transmembrane helix</keyword>
<feature type="transmembrane region" description="Helical" evidence="6">
    <location>
        <begin position="387"/>
        <end position="406"/>
    </location>
</feature>